<feature type="signal peptide" evidence="1">
    <location>
        <begin position="1"/>
        <end position="22"/>
    </location>
</feature>
<dbReference type="Proteomes" id="UP000651271">
    <property type="component" value="Unassembled WGS sequence"/>
</dbReference>
<dbReference type="InterPro" id="IPR014512">
    <property type="entry name" value="O_gly_hydro"/>
</dbReference>
<gene>
    <name evidence="2" type="ORF">H8B04_10660</name>
</gene>
<keyword evidence="3" id="KW-1185">Reference proteome</keyword>
<sequence>MKATFKVMIPMLIAFCSCTAIAQDQYYKKAEQTLQIIDKLYAVNDGKFLYRENYPYDEKYSASYLGGGVNENKTNPYSYLWPFSGSLSAYTVLLEKENDSAVKKQIDQRILPGLEQYFDTRDPYAYASYVKFAPQSDRFYDDNIWLGIDFLDLYLHTDQQSYLKKAEEIWRFVESGWDDKLGGGIYWMEQKKESKNTCSNAPAVVYLMKLYEATKSNQYLDKAKQLYQWTKSNLQDPEDKTYWDNIKLDGKIDKAKYPYNTGQMIQAATLLYKHTANKNYLKDAQETAEGGYKYFFDASKTIQSEGKSYPTLKRSDSWFIAVMLRGYVELYDVDKNSVYLDTFRANLQYAWVNMRDKDGLFSKDWSGKKQESENKKWLLDQFAIAEMFARISKL</sequence>
<proteinExistence type="predicted"/>
<evidence type="ECO:0000313" key="2">
    <source>
        <dbReference type="EMBL" id="MBD1430020.1"/>
    </source>
</evidence>
<keyword evidence="1" id="KW-0732">Signal</keyword>
<dbReference type="RefSeq" id="WP_190302324.1">
    <property type="nucleotide sequence ID" value="NZ_JACOIJ010000019.1"/>
</dbReference>
<organism evidence="2 3">
    <name type="scientific">Sphingobacterium litopenaei</name>
    <dbReference type="NCBI Taxonomy" id="2763500"/>
    <lineage>
        <taxon>Bacteria</taxon>
        <taxon>Pseudomonadati</taxon>
        <taxon>Bacteroidota</taxon>
        <taxon>Sphingobacteriia</taxon>
        <taxon>Sphingobacteriales</taxon>
        <taxon>Sphingobacteriaceae</taxon>
        <taxon>Sphingobacterium</taxon>
    </lineage>
</organism>
<dbReference type="Pfam" id="PF03663">
    <property type="entry name" value="Glyco_hydro_76"/>
    <property type="match status" value="1"/>
</dbReference>
<dbReference type="InterPro" id="IPR053169">
    <property type="entry name" value="MUG_Protein"/>
</dbReference>
<evidence type="ECO:0000256" key="1">
    <source>
        <dbReference type="SAM" id="SignalP"/>
    </source>
</evidence>
<feature type="chain" id="PRO_5046108197" evidence="1">
    <location>
        <begin position="23"/>
        <end position="394"/>
    </location>
</feature>
<dbReference type="InterPro" id="IPR005198">
    <property type="entry name" value="Glyco_hydro_76"/>
</dbReference>
<name>A0ABR7YFC8_9SPHI</name>
<dbReference type="EMBL" id="JACOIJ010000019">
    <property type="protein sequence ID" value="MBD1430020.1"/>
    <property type="molecule type" value="Genomic_DNA"/>
</dbReference>
<dbReference type="PIRSF" id="PIRSF021505">
    <property type="entry name" value="O_gly_hdrol"/>
    <property type="match status" value="1"/>
</dbReference>
<comment type="caution">
    <text evidence="2">The sequence shown here is derived from an EMBL/GenBank/DDBJ whole genome shotgun (WGS) entry which is preliminary data.</text>
</comment>
<dbReference type="InterPro" id="IPR008928">
    <property type="entry name" value="6-hairpin_glycosidase_sf"/>
</dbReference>
<dbReference type="Gene3D" id="1.50.10.20">
    <property type="match status" value="1"/>
</dbReference>
<dbReference type="PANTHER" id="PTHR47791">
    <property type="entry name" value="MEIOTICALLY UP-REGULATED GENE 191 PROTEIN"/>
    <property type="match status" value="1"/>
</dbReference>
<dbReference type="PROSITE" id="PS51257">
    <property type="entry name" value="PROKAR_LIPOPROTEIN"/>
    <property type="match status" value="1"/>
</dbReference>
<dbReference type="PANTHER" id="PTHR47791:SF4">
    <property type="entry name" value="(PUTATIVE SECRETED PROTEIN)-RELATED"/>
    <property type="match status" value="1"/>
</dbReference>
<accession>A0ABR7YFC8</accession>
<dbReference type="SUPFAM" id="SSF48208">
    <property type="entry name" value="Six-hairpin glycosidases"/>
    <property type="match status" value="1"/>
</dbReference>
<protein>
    <submittedName>
        <fullName evidence="2">AGE family epimerase/isomerase</fullName>
    </submittedName>
</protein>
<evidence type="ECO:0000313" key="3">
    <source>
        <dbReference type="Proteomes" id="UP000651271"/>
    </source>
</evidence>
<reference evidence="2 3" key="1">
    <citation type="submission" date="2020-08" db="EMBL/GenBank/DDBJ databases">
        <title>Sphingobacterium sp. DN04309 isolated from aquaculture water.</title>
        <authorList>
            <person name="Zhang M."/>
        </authorList>
    </citation>
    <scope>NUCLEOTIDE SEQUENCE [LARGE SCALE GENOMIC DNA]</scope>
    <source>
        <strain evidence="2 3">DN04309</strain>
    </source>
</reference>